<dbReference type="Proteomes" id="UP000184444">
    <property type="component" value="Unassembled WGS sequence"/>
</dbReference>
<keyword evidence="2" id="KW-0540">Nuclease</keyword>
<protein>
    <submittedName>
        <fullName evidence="2">HNH endonuclease</fullName>
    </submittedName>
</protein>
<organism evidence="2 3">
    <name type="scientific">Paracoccus solventivorans</name>
    <dbReference type="NCBI Taxonomy" id="53463"/>
    <lineage>
        <taxon>Bacteria</taxon>
        <taxon>Pseudomonadati</taxon>
        <taxon>Pseudomonadota</taxon>
        <taxon>Alphaproteobacteria</taxon>
        <taxon>Rhodobacterales</taxon>
        <taxon>Paracoccaceae</taxon>
        <taxon>Paracoccus</taxon>
    </lineage>
</organism>
<dbReference type="InterPro" id="IPR003615">
    <property type="entry name" value="HNH_nuc"/>
</dbReference>
<evidence type="ECO:0000259" key="1">
    <source>
        <dbReference type="SMART" id="SM00507"/>
    </source>
</evidence>
<gene>
    <name evidence="2" type="ORF">SAMN05444389_101428</name>
</gene>
<dbReference type="SMART" id="SM00507">
    <property type="entry name" value="HNHc"/>
    <property type="match status" value="1"/>
</dbReference>
<dbReference type="GO" id="GO:0003676">
    <property type="term" value="F:nucleic acid binding"/>
    <property type="evidence" value="ECO:0007669"/>
    <property type="project" value="InterPro"/>
</dbReference>
<dbReference type="EMBL" id="FRCK01000001">
    <property type="protein sequence ID" value="SHL80305.1"/>
    <property type="molecule type" value="Genomic_DNA"/>
</dbReference>
<dbReference type="Pfam" id="PF01844">
    <property type="entry name" value="HNH"/>
    <property type="match status" value="1"/>
</dbReference>
<dbReference type="STRING" id="53463.SAMN05444389_101428"/>
<dbReference type="AlphaFoldDB" id="A0A1M7DLG4"/>
<keyword evidence="2" id="KW-0378">Hydrolase</keyword>
<keyword evidence="3" id="KW-1185">Reference proteome</keyword>
<keyword evidence="2" id="KW-0255">Endonuclease</keyword>
<proteinExistence type="predicted"/>
<feature type="domain" description="HNH nuclease" evidence="1">
    <location>
        <begin position="32"/>
        <end position="86"/>
    </location>
</feature>
<evidence type="ECO:0000313" key="2">
    <source>
        <dbReference type="EMBL" id="SHL80305.1"/>
    </source>
</evidence>
<name>A0A1M7DLG4_9RHOB</name>
<dbReference type="GO" id="GO:0008270">
    <property type="term" value="F:zinc ion binding"/>
    <property type="evidence" value="ECO:0007669"/>
    <property type="project" value="InterPro"/>
</dbReference>
<reference evidence="3" key="1">
    <citation type="submission" date="2016-11" db="EMBL/GenBank/DDBJ databases">
        <authorList>
            <person name="Varghese N."/>
            <person name="Submissions S."/>
        </authorList>
    </citation>
    <scope>NUCLEOTIDE SEQUENCE [LARGE SCALE GENOMIC DNA]</scope>
    <source>
        <strain evidence="3">DSM 6637</strain>
    </source>
</reference>
<dbReference type="Gene3D" id="1.10.30.50">
    <property type="match status" value="1"/>
</dbReference>
<dbReference type="GO" id="GO:0004519">
    <property type="term" value="F:endonuclease activity"/>
    <property type="evidence" value="ECO:0007669"/>
    <property type="project" value="UniProtKB-KW"/>
</dbReference>
<sequence>MLRGGAREAAPRMRDRVDRWRGWYKTAEWRQLRWSVLVDALFTCRRCGHIGTGPDLVADHITPHRGDRDLFYDRANLQCLCKPCHDGAKQREERRGQP</sequence>
<dbReference type="CDD" id="cd00085">
    <property type="entry name" value="HNHc"/>
    <property type="match status" value="1"/>
</dbReference>
<dbReference type="InterPro" id="IPR002711">
    <property type="entry name" value="HNH"/>
</dbReference>
<evidence type="ECO:0000313" key="3">
    <source>
        <dbReference type="Proteomes" id="UP000184444"/>
    </source>
</evidence>
<accession>A0A1M7DLG4</accession>